<evidence type="ECO:0000256" key="9">
    <source>
        <dbReference type="ARBA" id="ARBA00023303"/>
    </source>
</evidence>
<feature type="transmembrane region" description="Helical" evidence="10">
    <location>
        <begin position="386"/>
        <end position="407"/>
    </location>
</feature>
<dbReference type="Proteomes" id="UP000683925">
    <property type="component" value="Unassembled WGS sequence"/>
</dbReference>
<keyword evidence="5" id="KW-0106">Calcium</keyword>
<dbReference type="PANTHER" id="PTHR46988:SF2">
    <property type="entry name" value="TWO PORE CALCIUM CHANNEL PROTEIN 1"/>
    <property type="match status" value="1"/>
</dbReference>
<proteinExistence type="predicted"/>
<keyword evidence="9" id="KW-0407">Ion channel</keyword>
<feature type="transmembrane region" description="Helical" evidence="10">
    <location>
        <begin position="549"/>
        <end position="568"/>
    </location>
</feature>
<keyword evidence="2" id="KW-0813">Transport</keyword>
<feature type="domain" description="Ion transport" evidence="11">
    <location>
        <begin position="385"/>
        <end position="610"/>
    </location>
</feature>
<keyword evidence="13" id="KW-1185">Reference proteome</keyword>
<dbReference type="GO" id="GO:0016020">
    <property type="term" value="C:membrane"/>
    <property type="evidence" value="ECO:0007669"/>
    <property type="project" value="UniProtKB-SubCell"/>
</dbReference>
<feature type="transmembrane region" description="Helical" evidence="10">
    <location>
        <begin position="443"/>
        <end position="463"/>
    </location>
</feature>
<keyword evidence="4" id="KW-0677">Repeat</keyword>
<feature type="transmembrane region" description="Helical" evidence="10">
    <location>
        <begin position="226"/>
        <end position="245"/>
    </location>
</feature>
<feature type="transmembrane region" description="Helical" evidence="10">
    <location>
        <begin position="580"/>
        <end position="605"/>
    </location>
</feature>
<keyword evidence="6 10" id="KW-1133">Transmembrane helix</keyword>
<dbReference type="InterPro" id="IPR005821">
    <property type="entry name" value="Ion_trans_dom"/>
</dbReference>
<evidence type="ECO:0000256" key="10">
    <source>
        <dbReference type="SAM" id="Phobius"/>
    </source>
</evidence>
<evidence type="ECO:0000313" key="12">
    <source>
        <dbReference type="EMBL" id="CAD8159158.1"/>
    </source>
</evidence>
<evidence type="ECO:0000256" key="4">
    <source>
        <dbReference type="ARBA" id="ARBA00022737"/>
    </source>
</evidence>
<evidence type="ECO:0000259" key="11">
    <source>
        <dbReference type="Pfam" id="PF00520"/>
    </source>
</evidence>
<comment type="subcellular location">
    <subcellularLocation>
        <location evidence="1">Membrane</location>
        <topology evidence="1">Multi-pass membrane protein</topology>
    </subcellularLocation>
</comment>
<evidence type="ECO:0000256" key="6">
    <source>
        <dbReference type="ARBA" id="ARBA00022989"/>
    </source>
</evidence>
<evidence type="ECO:0000256" key="1">
    <source>
        <dbReference type="ARBA" id="ARBA00004141"/>
    </source>
</evidence>
<gene>
    <name evidence="12" type="ORF">POCTA_138.1.T0360222</name>
</gene>
<dbReference type="PANTHER" id="PTHR46988">
    <property type="entry name" value="TWO PORE CALCIUM CHANNEL PROTEIN 1"/>
    <property type="match status" value="1"/>
</dbReference>
<dbReference type="InterPro" id="IPR044581">
    <property type="entry name" value="TPC1_plant"/>
</dbReference>
<evidence type="ECO:0000256" key="3">
    <source>
        <dbReference type="ARBA" id="ARBA00022692"/>
    </source>
</evidence>
<dbReference type="OMA" id="MCSTAIV"/>
<keyword evidence="3 10" id="KW-0812">Transmembrane</keyword>
<dbReference type="Pfam" id="PF00520">
    <property type="entry name" value="Ion_trans"/>
    <property type="match status" value="1"/>
</dbReference>
<feature type="transmembrane region" description="Helical" evidence="10">
    <location>
        <begin position="127"/>
        <end position="146"/>
    </location>
</feature>
<dbReference type="OrthoDB" id="416585at2759"/>
<protein>
    <recommendedName>
        <fullName evidence="11">Ion transport domain-containing protein</fullName>
    </recommendedName>
</protein>
<keyword evidence="8 10" id="KW-0472">Membrane</keyword>
<evidence type="ECO:0000256" key="7">
    <source>
        <dbReference type="ARBA" id="ARBA00023065"/>
    </source>
</evidence>
<sequence length="637" mass="74663">MNLKIENAQQSEENAKHLDEAKDSYFSNSKVLDFQNIDQYNDSNNFASFYALNRLSNHLENRASYNQNSQSVILMQKYKKQKMIRTVFFYIYLIITVFQRPAWCNFVDYQEYCSIYNGQKLPTMVNFYLPISLYYCVEILIVLYLCLSKVFKATILGSESKKRAAIVQLAITFLIIVNDVTVMILENNSPINISLLMKPILIVLQKRTLRATIFHYCQIVNKGKEIYYLMIFSLIFFAGLGSAIFQQKENASSESTICQIDQPPFSQPEQCIVIILFVLQTTVNSPDIYLPYYGESRGYVAYFILFQFINTTLIINFVLAFFYSSYKDLMQKETKQILSKYNHRFSLKTQKFFRTRTGSDITRLADISSLDNVISRSIYQILDNRFYEIFIEIISSLSFIMIFFTITYVKLNILLFCNSIMFGECLLLIYYTGKRRIWRKKSLIIEFIFSSLILFLIILNMLGYHDQKILLILLCYRLLRGCRWLLKNKSFTVLIISITSTFQYIVQLFGALFILFMLFTAIGQLLFGGRIFFSDENQVHYELANFNDFLSGMCTCWFLLIINNWNVISYNYAKIFNTDLVYIFFISFYIVVVLFTLNVTMALLIEYIVQKLNVKNQTDASSQEPQDEMLSNQQSLK</sequence>
<feature type="transmembrane region" description="Helical" evidence="10">
    <location>
        <begin position="506"/>
        <end position="529"/>
    </location>
</feature>
<feature type="transmembrane region" description="Helical" evidence="10">
    <location>
        <begin position="413"/>
        <end position="431"/>
    </location>
</feature>
<organism evidence="12 13">
    <name type="scientific">Paramecium octaurelia</name>
    <dbReference type="NCBI Taxonomy" id="43137"/>
    <lineage>
        <taxon>Eukaryota</taxon>
        <taxon>Sar</taxon>
        <taxon>Alveolata</taxon>
        <taxon>Ciliophora</taxon>
        <taxon>Intramacronucleata</taxon>
        <taxon>Oligohymenophorea</taxon>
        <taxon>Peniculida</taxon>
        <taxon>Parameciidae</taxon>
        <taxon>Paramecium</taxon>
    </lineage>
</organism>
<dbReference type="AlphaFoldDB" id="A0A8S1U3P6"/>
<evidence type="ECO:0000256" key="2">
    <source>
        <dbReference type="ARBA" id="ARBA00022448"/>
    </source>
</evidence>
<name>A0A8S1U3P6_PAROT</name>
<accession>A0A8S1U3P6</accession>
<evidence type="ECO:0000256" key="8">
    <source>
        <dbReference type="ARBA" id="ARBA00023136"/>
    </source>
</evidence>
<keyword evidence="7" id="KW-0406">Ion transport</keyword>
<evidence type="ECO:0000313" key="13">
    <source>
        <dbReference type="Proteomes" id="UP000683925"/>
    </source>
</evidence>
<dbReference type="EMBL" id="CAJJDP010000036">
    <property type="protein sequence ID" value="CAD8159158.1"/>
    <property type="molecule type" value="Genomic_DNA"/>
</dbReference>
<dbReference type="GO" id="GO:0005245">
    <property type="term" value="F:voltage-gated calcium channel activity"/>
    <property type="evidence" value="ECO:0007669"/>
    <property type="project" value="InterPro"/>
</dbReference>
<comment type="caution">
    <text evidence="12">The sequence shown here is derived from an EMBL/GenBank/DDBJ whole genome shotgun (WGS) entry which is preliminary data.</text>
</comment>
<feature type="transmembrane region" description="Helical" evidence="10">
    <location>
        <begin position="83"/>
        <end position="102"/>
    </location>
</feature>
<feature type="transmembrane region" description="Helical" evidence="10">
    <location>
        <begin position="299"/>
        <end position="323"/>
    </location>
</feature>
<evidence type="ECO:0000256" key="5">
    <source>
        <dbReference type="ARBA" id="ARBA00022837"/>
    </source>
</evidence>
<reference evidence="12" key="1">
    <citation type="submission" date="2021-01" db="EMBL/GenBank/DDBJ databases">
        <authorList>
            <consortium name="Genoscope - CEA"/>
            <person name="William W."/>
        </authorList>
    </citation>
    <scope>NUCLEOTIDE SEQUENCE</scope>
</reference>